<accession>A0A9P9Y6J2</accession>
<dbReference type="InterPro" id="IPR039367">
    <property type="entry name" value="Och1-like"/>
</dbReference>
<keyword evidence="12" id="KW-0732">Signal</keyword>
<evidence type="ECO:0000256" key="10">
    <source>
        <dbReference type="ARBA" id="ARBA00060399"/>
    </source>
</evidence>
<evidence type="ECO:0000256" key="3">
    <source>
        <dbReference type="ARBA" id="ARBA00022676"/>
    </source>
</evidence>
<protein>
    <submittedName>
        <fullName evidence="13">Initiation-specific alpha-1</fullName>
    </submittedName>
</protein>
<feature type="compositionally biased region" description="Low complexity" evidence="11">
    <location>
        <begin position="34"/>
        <end position="64"/>
    </location>
</feature>
<keyword evidence="5" id="KW-0812">Transmembrane</keyword>
<dbReference type="AlphaFoldDB" id="A0A9P9Y6J2"/>
<dbReference type="Gene3D" id="3.90.550.20">
    <property type="match status" value="1"/>
</dbReference>
<dbReference type="Pfam" id="PF04488">
    <property type="entry name" value="Gly_transf_sug"/>
    <property type="match status" value="1"/>
</dbReference>
<comment type="similarity">
    <text evidence="2">Belongs to the glycosyltransferase 32 family.</text>
</comment>
<keyword evidence="3" id="KW-0328">Glycosyltransferase</keyword>
<keyword evidence="6" id="KW-0735">Signal-anchor</keyword>
<keyword evidence="8" id="KW-0333">Golgi apparatus</keyword>
<reference evidence="13" key="1">
    <citation type="journal article" date="2021" name="J Fungi (Basel)">
        <title>Genomic and Metabolomic Analyses of the Marine Fungus Emericellopsis cladophorae: Insights into Saltwater Adaptability Mechanisms and Its Biosynthetic Potential.</title>
        <authorList>
            <person name="Goncalves M.F.M."/>
            <person name="Hilario S."/>
            <person name="Van de Peer Y."/>
            <person name="Esteves A.C."/>
            <person name="Alves A."/>
        </authorList>
    </citation>
    <scope>NUCLEOTIDE SEQUENCE</scope>
    <source>
        <strain evidence="13">MUM 19.33</strain>
    </source>
</reference>
<dbReference type="InterPro" id="IPR029044">
    <property type="entry name" value="Nucleotide-diphossugar_trans"/>
</dbReference>
<gene>
    <name evidence="13" type="ORF">J7T54_004801</name>
</gene>
<dbReference type="GeneID" id="75831287"/>
<name>A0A9P9Y6J2_9HYPO</name>
<proteinExistence type="inferred from homology"/>
<dbReference type="EMBL" id="JAGIXG020000005">
    <property type="protein sequence ID" value="KAI6784255.1"/>
    <property type="molecule type" value="Genomic_DNA"/>
</dbReference>
<organism evidence="13 14">
    <name type="scientific">Emericellopsis cladophorae</name>
    <dbReference type="NCBI Taxonomy" id="2686198"/>
    <lineage>
        <taxon>Eukaryota</taxon>
        <taxon>Fungi</taxon>
        <taxon>Dikarya</taxon>
        <taxon>Ascomycota</taxon>
        <taxon>Pezizomycotina</taxon>
        <taxon>Sordariomycetes</taxon>
        <taxon>Hypocreomycetidae</taxon>
        <taxon>Hypocreales</taxon>
        <taxon>Bionectriaceae</taxon>
        <taxon>Emericellopsis</taxon>
    </lineage>
</organism>
<evidence type="ECO:0000313" key="13">
    <source>
        <dbReference type="EMBL" id="KAI6784255.1"/>
    </source>
</evidence>
<comment type="subcellular location">
    <subcellularLocation>
        <location evidence="10">Endomembrane system</location>
        <topology evidence="10">Single-pass type II membrane protein</topology>
    </subcellularLocation>
    <subcellularLocation>
        <location evidence="1">Golgi apparatus membrane</location>
        <topology evidence="1">Single-pass membrane protein</topology>
    </subcellularLocation>
</comment>
<evidence type="ECO:0000256" key="11">
    <source>
        <dbReference type="SAM" id="MobiDB-lite"/>
    </source>
</evidence>
<evidence type="ECO:0000256" key="8">
    <source>
        <dbReference type="ARBA" id="ARBA00023034"/>
    </source>
</evidence>
<feature type="signal peptide" evidence="12">
    <location>
        <begin position="1"/>
        <end position="24"/>
    </location>
</feature>
<evidence type="ECO:0000256" key="7">
    <source>
        <dbReference type="ARBA" id="ARBA00022989"/>
    </source>
</evidence>
<evidence type="ECO:0000256" key="12">
    <source>
        <dbReference type="SAM" id="SignalP"/>
    </source>
</evidence>
<dbReference type="GO" id="GO:0000009">
    <property type="term" value="F:alpha-1,6-mannosyltransferase activity"/>
    <property type="evidence" value="ECO:0007669"/>
    <property type="project" value="InterPro"/>
</dbReference>
<evidence type="ECO:0000256" key="1">
    <source>
        <dbReference type="ARBA" id="ARBA00004194"/>
    </source>
</evidence>
<dbReference type="PANTHER" id="PTHR31834">
    <property type="entry name" value="INITIATION-SPECIFIC ALPHA-1,6-MANNOSYLTRANSFERASE"/>
    <property type="match status" value="1"/>
</dbReference>
<dbReference type="InterPro" id="IPR007577">
    <property type="entry name" value="GlycoTrfase_DXD_sugar-bd_CS"/>
</dbReference>
<evidence type="ECO:0000256" key="4">
    <source>
        <dbReference type="ARBA" id="ARBA00022679"/>
    </source>
</evidence>
<evidence type="ECO:0000313" key="14">
    <source>
        <dbReference type="Proteomes" id="UP001055219"/>
    </source>
</evidence>
<dbReference type="FunFam" id="3.90.550.20:FF:000002">
    <property type="entry name" value="Initiation-specific alpha-1,6-mannosyltransferase"/>
    <property type="match status" value="1"/>
</dbReference>
<feature type="region of interest" description="Disordered" evidence="11">
    <location>
        <begin position="26"/>
        <end position="80"/>
    </location>
</feature>
<feature type="chain" id="PRO_5040106184" evidence="12">
    <location>
        <begin position="25"/>
        <end position="378"/>
    </location>
</feature>
<evidence type="ECO:0000256" key="6">
    <source>
        <dbReference type="ARBA" id="ARBA00022968"/>
    </source>
</evidence>
<keyword evidence="9" id="KW-0472">Membrane</keyword>
<dbReference type="PANTHER" id="PTHR31834:SF1">
    <property type="entry name" value="INITIATION-SPECIFIC ALPHA-1,6-MANNOSYLTRANSFERASE"/>
    <property type="match status" value="1"/>
</dbReference>
<comment type="caution">
    <text evidence="13">The sequence shown here is derived from an EMBL/GenBank/DDBJ whole genome shotgun (WGS) entry which is preliminary data.</text>
</comment>
<evidence type="ECO:0000256" key="5">
    <source>
        <dbReference type="ARBA" id="ARBA00022692"/>
    </source>
</evidence>
<dbReference type="Proteomes" id="UP001055219">
    <property type="component" value="Unassembled WGS sequence"/>
</dbReference>
<evidence type="ECO:0000256" key="2">
    <source>
        <dbReference type="ARBA" id="ARBA00009003"/>
    </source>
</evidence>
<evidence type="ECO:0000256" key="9">
    <source>
        <dbReference type="ARBA" id="ARBA00023136"/>
    </source>
</evidence>
<keyword evidence="7" id="KW-1133">Transmembrane helix</keyword>
<dbReference type="GO" id="GO:0000136">
    <property type="term" value="C:mannan polymerase complex"/>
    <property type="evidence" value="ECO:0007669"/>
    <property type="project" value="TreeGrafter"/>
</dbReference>
<sequence>MLNSRRALVAAVFILIVFFLITRSHDSSSGVAPSNTNTEKTSSSNNGGNAADPPADPPAAAAEIPPEKPKPAPVQKPRKDMSRMSTYDKLAYAYPYDVDTKFPAYIWQTWKYGPAQAEFAFGEQEASWSDQHPGFVHEVITDEVAVNMLRLFYAAVPEVLEAYQALPRPVLKADFFRYLILHARGGIYSDIDTFAIRSAVEWLPPQIPRETVGLVIGIEADPDRPDWAEWYSRRIQFCQWTIQAKPGHPVLRDIITRITNQTLEMKRSGKLASFLDKNIVDFTGPAIWTDTIFDYFNDERYFDMRDSTKKIDWKDFTGMETSKRVGDVVVLPITSFSPGVGQMGAKEPDDPMAFVLHNFEGTWKPESERHIGEQQVVM</sequence>
<keyword evidence="4" id="KW-0808">Transferase</keyword>
<dbReference type="RefSeq" id="XP_051365111.1">
    <property type="nucleotide sequence ID" value="XM_051503493.1"/>
</dbReference>
<dbReference type="SUPFAM" id="SSF53448">
    <property type="entry name" value="Nucleotide-diphospho-sugar transferases"/>
    <property type="match status" value="1"/>
</dbReference>
<reference evidence="13" key="2">
    <citation type="submission" date="2022-07" db="EMBL/GenBank/DDBJ databases">
        <authorList>
            <person name="Goncalves M.F.M."/>
            <person name="Hilario S."/>
            <person name="Van De Peer Y."/>
            <person name="Esteves A.C."/>
            <person name="Alves A."/>
        </authorList>
    </citation>
    <scope>NUCLEOTIDE SEQUENCE</scope>
    <source>
        <strain evidence="13">MUM 19.33</strain>
    </source>
</reference>
<dbReference type="GO" id="GO:0006487">
    <property type="term" value="P:protein N-linked glycosylation"/>
    <property type="evidence" value="ECO:0007669"/>
    <property type="project" value="TreeGrafter"/>
</dbReference>
<keyword evidence="14" id="KW-1185">Reference proteome</keyword>
<dbReference type="OrthoDB" id="411251at2759"/>